<sequence length="1001" mass="112155">MYGENDFNPSQLKKNRRSKADGASKSSPRVVFSFYFRWFTIVYIYLRKLDTLMSDMDMMEWARQCDTPSCNNQQFRTRWSNLLHRLNKDVNHHTAENYNVNDHFNSLLAESKEMHNNLNSKLSNHANGINPLTQGVGNNLANGFGSCMQIQDKHIGVLIKNAYLVLRKMGMTPTNFSESPDAAAKVARFVAIRGAFGAFETKDMFIYQYYVFNRSSIEKVIHQNGFVISEQMLNVGVDIAKKTLQAATIMEKTQNQTIANIFTLNSATNPKKIQADANINNTVQIEKLYPFSNSQMYTAVDAFAGKSKKCNQIAGGFFLYNIYSTIANESRAMLSYFNSRINQVQEKKSSIPTTNLESKHQITLLPELTQHPSHNNNVLAPTPSELASQILKNQNVQFADTNYKRKLDTSRIGSKYVEMPVKKQAKFAHIALNSTHNTPACKPRFTSSVTKFDSLVDFSIVNGYFDSNIPAQNQTPSLNLPTTPNQFQNSQSDPILLQNMLQVSPNPVSVALSSNLSRVPFNPQSAAKPLISSLPQSTLVNSCQNNTFADISTPGSTNTTLASQTQTSHTDINPNQNYFYRNGQYELAQQPVYINQFTETQACDIQYEATIHQSKEDQENFIANILGISALEIQNQKVSSQIPQTSKKETLDLEDPTNPKSDLSVLDYTVLEMKLNQQLNKINISLLECTDNLPDFSGAIDFINENSNLGFYNNTTEISGNKSGINTSQEFYVQQLQQDLESNSSTVQNINNSHSSFDSKNYTIGAQKNEFSAGKQNIYSQCPLSDFSQTVSIEPDTKSQTFSDFFTNECLDFSPAIKQNGANNHQMDYFLPGFTESCAETISIANQDFIEMDNQAKIISTLEPNRVNLDVADIEQKSYSSNSAIKEFDEFCKSKGFYTNTLNTNEGLAGLNIGGNSDIGDNNLGYYSSLGLEEFMNNIFHNNGLSKDKEVCSDEQLVKLANKQYSSCSTLNNENVHQCSSSKLATEKQTHNTTFVFNNRC</sequence>
<evidence type="ECO:0000313" key="3">
    <source>
        <dbReference type="Proteomes" id="UP000245383"/>
    </source>
</evidence>
<feature type="region of interest" description="Disordered" evidence="1">
    <location>
        <begin position="1"/>
        <end position="24"/>
    </location>
</feature>
<name>A0A2T9Y825_9FUNG</name>
<dbReference type="OrthoDB" id="5600508at2759"/>
<dbReference type="Proteomes" id="UP000245383">
    <property type="component" value="Unassembled WGS sequence"/>
</dbReference>
<proteinExistence type="predicted"/>
<gene>
    <name evidence="2" type="ORF">BB561_005842</name>
</gene>
<evidence type="ECO:0000313" key="2">
    <source>
        <dbReference type="EMBL" id="PVU88462.1"/>
    </source>
</evidence>
<comment type="caution">
    <text evidence="2">The sequence shown here is derived from an EMBL/GenBank/DDBJ whole genome shotgun (WGS) entry which is preliminary data.</text>
</comment>
<reference evidence="2 3" key="1">
    <citation type="journal article" date="2018" name="MBio">
        <title>Comparative Genomics Reveals the Core Gene Toolbox for the Fungus-Insect Symbiosis.</title>
        <authorList>
            <person name="Wang Y."/>
            <person name="Stata M."/>
            <person name="Wang W."/>
            <person name="Stajich J.E."/>
            <person name="White M.M."/>
            <person name="Moncalvo J.M."/>
        </authorList>
    </citation>
    <scope>NUCLEOTIDE SEQUENCE [LARGE SCALE GENOMIC DNA]</scope>
    <source>
        <strain evidence="2 3">SWE-8-4</strain>
    </source>
</reference>
<dbReference type="AlphaFoldDB" id="A0A2T9Y825"/>
<dbReference type="EMBL" id="MBFR01000383">
    <property type="protein sequence ID" value="PVU88462.1"/>
    <property type="molecule type" value="Genomic_DNA"/>
</dbReference>
<accession>A0A2T9Y825</accession>
<protein>
    <submittedName>
        <fullName evidence="2">Uncharacterized protein</fullName>
    </submittedName>
</protein>
<evidence type="ECO:0000256" key="1">
    <source>
        <dbReference type="SAM" id="MobiDB-lite"/>
    </source>
</evidence>
<feature type="region of interest" description="Disordered" evidence="1">
    <location>
        <begin position="554"/>
        <end position="573"/>
    </location>
</feature>
<keyword evidence="3" id="KW-1185">Reference proteome</keyword>
<organism evidence="2 3">
    <name type="scientific">Smittium simulii</name>
    <dbReference type="NCBI Taxonomy" id="133385"/>
    <lineage>
        <taxon>Eukaryota</taxon>
        <taxon>Fungi</taxon>
        <taxon>Fungi incertae sedis</taxon>
        <taxon>Zoopagomycota</taxon>
        <taxon>Kickxellomycotina</taxon>
        <taxon>Harpellomycetes</taxon>
        <taxon>Harpellales</taxon>
        <taxon>Legeriomycetaceae</taxon>
        <taxon>Smittium</taxon>
    </lineage>
</organism>